<feature type="transmembrane region" description="Helical" evidence="6">
    <location>
        <begin position="172"/>
        <end position="191"/>
    </location>
</feature>
<evidence type="ECO:0000313" key="8">
    <source>
        <dbReference type="Proteomes" id="UP001642464"/>
    </source>
</evidence>
<evidence type="ECO:0000256" key="1">
    <source>
        <dbReference type="ARBA" id="ARBA00004141"/>
    </source>
</evidence>
<keyword evidence="4 6" id="KW-1133">Transmembrane helix</keyword>
<dbReference type="SUPFAM" id="SSF103481">
    <property type="entry name" value="Multidrug resistance efflux transporter EmrE"/>
    <property type="match status" value="2"/>
</dbReference>
<evidence type="ECO:0000256" key="2">
    <source>
        <dbReference type="ARBA" id="ARBA00022448"/>
    </source>
</evidence>
<evidence type="ECO:0000256" key="5">
    <source>
        <dbReference type="ARBA" id="ARBA00023136"/>
    </source>
</evidence>
<dbReference type="InterPro" id="IPR037185">
    <property type="entry name" value="EmrE-like"/>
</dbReference>
<evidence type="ECO:0000256" key="6">
    <source>
        <dbReference type="SAM" id="Phobius"/>
    </source>
</evidence>
<dbReference type="InterPro" id="IPR013657">
    <property type="entry name" value="SCL35B1-4/HUT1"/>
</dbReference>
<organism evidence="7 8">
    <name type="scientific">Durusdinium trenchii</name>
    <dbReference type="NCBI Taxonomy" id="1381693"/>
    <lineage>
        <taxon>Eukaryota</taxon>
        <taxon>Sar</taxon>
        <taxon>Alveolata</taxon>
        <taxon>Dinophyceae</taxon>
        <taxon>Suessiales</taxon>
        <taxon>Symbiodiniaceae</taxon>
        <taxon>Durusdinium</taxon>
    </lineage>
</organism>
<dbReference type="EMBL" id="CAXAMM010000892">
    <property type="protein sequence ID" value="CAK8989496.1"/>
    <property type="molecule type" value="Genomic_DNA"/>
</dbReference>
<sequence>MVERCFEADAYRRGGRGEYMKLSLLTMGGMYFTNFSLHYLSYSLRVVFKSSKLIPVMLLSVAYLKKRYSASQYVAVILLTTGVVVFTLGDAKGRAFFNPTGIAFIAAGSLSDAMAANYEEKVFFSRRGCSATEVVLYTSALGSVWVLLAAGVTGELYSAYRHSLDHPEAVPLMLLASVFGYVAQSGVLLLIKHFGATAAEIVKSCRKVTTICISFMVYGKPWNGYHVAGTLLFVTSVAVERFHSGAESKRFATGLFSSASLVSLWLVLGGIGPSVFSIVIDAGSAGTRVARRMGKDFGWHNDLLGDHGYLKLSDLDPAGEMRLSWFWGRQIRPSKVSVILGAEELL</sequence>
<dbReference type="Proteomes" id="UP001642464">
    <property type="component" value="Unassembled WGS sequence"/>
</dbReference>
<accession>A0ABP0HJ14</accession>
<gene>
    <name evidence="7" type="ORF">SCF082_LOCUS1833</name>
</gene>
<reference evidence="7 8" key="1">
    <citation type="submission" date="2024-02" db="EMBL/GenBank/DDBJ databases">
        <authorList>
            <person name="Chen Y."/>
            <person name="Shah S."/>
            <person name="Dougan E. K."/>
            <person name="Thang M."/>
            <person name="Chan C."/>
        </authorList>
    </citation>
    <scope>NUCLEOTIDE SEQUENCE [LARGE SCALE GENOMIC DNA]</scope>
</reference>
<comment type="subcellular location">
    <subcellularLocation>
        <location evidence="1">Membrane</location>
        <topology evidence="1">Multi-pass membrane protein</topology>
    </subcellularLocation>
</comment>
<dbReference type="Pfam" id="PF08449">
    <property type="entry name" value="UAA"/>
    <property type="match status" value="1"/>
</dbReference>
<keyword evidence="8" id="KW-1185">Reference proteome</keyword>
<keyword evidence="2" id="KW-0813">Transport</keyword>
<keyword evidence="3 6" id="KW-0812">Transmembrane</keyword>
<feature type="transmembrane region" description="Helical" evidence="6">
    <location>
        <begin position="71"/>
        <end position="89"/>
    </location>
</feature>
<evidence type="ECO:0000313" key="7">
    <source>
        <dbReference type="EMBL" id="CAK8989496.1"/>
    </source>
</evidence>
<feature type="transmembrane region" description="Helical" evidence="6">
    <location>
        <begin position="262"/>
        <end position="283"/>
    </location>
</feature>
<evidence type="ECO:0000256" key="4">
    <source>
        <dbReference type="ARBA" id="ARBA00022989"/>
    </source>
</evidence>
<protein>
    <submittedName>
        <fullName evidence="7">Adenosine 3'-phospho 5'-phosphosulfate transporter 2 (3'-phosphoadenosine 5'-phosphosulfate transporter) (PAPS transporter 2) (Solute carrier family 35 member B3)</fullName>
    </submittedName>
</protein>
<comment type="caution">
    <text evidence="7">The sequence shown here is derived from an EMBL/GenBank/DDBJ whole genome shotgun (WGS) entry which is preliminary data.</text>
</comment>
<name>A0ABP0HJ14_9DINO</name>
<proteinExistence type="predicted"/>
<evidence type="ECO:0000256" key="3">
    <source>
        <dbReference type="ARBA" id="ARBA00022692"/>
    </source>
</evidence>
<dbReference type="PANTHER" id="PTHR10778">
    <property type="entry name" value="SOLUTE CARRIER FAMILY 35 MEMBER B"/>
    <property type="match status" value="1"/>
</dbReference>
<keyword evidence="5 6" id="KW-0472">Membrane</keyword>
<feature type="transmembrane region" description="Helical" evidence="6">
    <location>
        <begin position="22"/>
        <end position="40"/>
    </location>
</feature>
<dbReference type="PANTHER" id="PTHR10778:SF8">
    <property type="entry name" value="ADENOSINE 3'-PHOSPHO 5'-PHOSPHOSULFATE TRANSPORTER 2"/>
    <property type="match status" value="1"/>
</dbReference>
<feature type="transmembrane region" description="Helical" evidence="6">
    <location>
        <begin position="134"/>
        <end position="152"/>
    </location>
</feature>